<feature type="compositionally biased region" description="Pro residues" evidence="1">
    <location>
        <begin position="38"/>
        <end position="92"/>
    </location>
</feature>
<evidence type="ECO:0000256" key="2">
    <source>
        <dbReference type="SAM" id="Phobius"/>
    </source>
</evidence>
<dbReference type="AlphaFoldDB" id="A0AA41XTU7"/>
<organism evidence="4 5">
    <name type="scientific">Mycobacterium alsense</name>
    <dbReference type="NCBI Taxonomy" id="324058"/>
    <lineage>
        <taxon>Bacteria</taxon>
        <taxon>Bacillati</taxon>
        <taxon>Actinomycetota</taxon>
        <taxon>Actinomycetes</taxon>
        <taxon>Mycobacteriales</taxon>
        <taxon>Mycobacteriaceae</taxon>
        <taxon>Mycobacterium</taxon>
    </lineage>
</organism>
<evidence type="ECO:0000313" key="5">
    <source>
        <dbReference type="Proteomes" id="UP001141650"/>
    </source>
</evidence>
<dbReference type="InterPro" id="IPR032710">
    <property type="entry name" value="NTF2-like_dom_sf"/>
</dbReference>
<reference evidence="4" key="1">
    <citation type="submission" date="2020-07" db="EMBL/GenBank/DDBJ databases">
        <authorList>
            <person name="Pettersson B.M.F."/>
            <person name="Behra P.R.K."/>
            <person name="Ramesh M."/>
            <person name="Das S."/>
            <person name="Dasgupta S."/>
            <person name="Kirsebom L.A."/>
        </authorList>
    </citation>
    <scope>NUCLEOTIDE SEQUENCE</scope>
    <source>
        <strain evidence="4">CCUG 55640</strain>
    </source>
</reference>
<protein>
    <submittedName>
        <fullName evidence="4">DUF2510 domain-containing protein</fullName>
    </submittedName>
</protein>
<comment type="caution">
    <text evidence="4">The sequence shown here is derived from an EMBL/GenBank/DDBJ whole genome shotgun (WGS) entry which is preliminary data.</text>
</comment>
<dbReference type="Pfam" id="PF10708">
    <property type="entry name" value="DUF2510"/>
    <property type="match status" value="1"/>
</dbReference>
<name>A0AA41XTU7_9MYCO</name>
<keyword evidence="2" id="KW-0812">Transmembrane</keyword>
<reference evidence="4" key="2">
    <citation type="journal article" date="2022" name="BMC Genomics">
        <title>Comparative genome analysis of mycobacteria focusing on tRNA and non-coding RNA.</title>
        <authorList>
            <person name="Behra P.R.K."/>
            <person name="Pettersson B.M.F."/>
            <person name="Ramesh M."/>
            <person name="Das S."/>
            <person name="Dasgupta S."/>
            <person name="Kirsebom L.A."/>
        </authorList>
    </citation>
    <scope>NUCLEOTIDE SEQUENCE</scope>
    <source>
        <strain evidence="4">CCUG 55640</strain>
    </source>
</reference>
<keyword evidence="2" id="KW-0472">Membrane</keyword>
<accession>A0AA41XTU7</accession>
<feature type="region of interest" description="Disordered" evidence="1">
    <location>
        <begin position="1"/>
        <end position="97"/>
    </location>
</feature>
<evidence type="ECO:0000259" key="3">
    <source>
        <dbReference type="Pfam" id="PF10708"/>
    </source>
</evidence>
<proteinExistence type="predicted"/>
<keyword evidence="2" id="KW-1133">Transmembrane helix</keyword>
<sequence>MTTPNQPGWYDDPQDSNAQRYWDGQSWTPHRQRKPAARPAPPRAEMPPPPPPGPQAPPPPPGPQAPPPPPGPQAPPPAPGPQARPPAQPPNAAPRRRSRAPLVVAALIAVAALAGGGVLGYKRVIAPKLAENQIKTLVQNVTNAQNNADGQGLLQLDCERARGQNPVTSQMLRNDIDEEGTVATTVTNVHVTGDRATATVTTTRSKSPDDHMPETWSFVKEKGSWKWCGRADNSG</sequence>
<gene>
    <name evidence="4" type="ORF">H7K38_24050</name>
</gene>
<evidence type="ECO:0000313" key="4">
    <source>
        <dbReference type="EMBL" id="MCV7381693.1"/>
    </source>
</evidence>
<dbReference type="Proteomes" id="UP001141650">
    <property type="component" value="Unassembled WGS sequence"/>
</dbReference>
<feature type="transmembrane region" description="Helical" evidence="2">
    <location>
        <begin position="102"/>
        <end position="121"/>
    </location>
</feature>
<dbReference type="RefSeq" id="WP_264010464.1">
    <property type="nucleotide sequence ID" value="NZ_JACKVH010000023.1"/>
</dbReference>
<feature type="domain" description="DUF2510" evidence="3">
    <location>
        <begin position="7"/>
        <end position="39"/>
    </location>
</feature>
<dbReference type="InterPro" id="IPR018929">
    <property type="entry name" value="DUF2510"/>
</dbReference>
<dbReference type="SUPFAM" id="SSF54427">
    <property type="entry name" value="NTF2-like"/>
    <property type="match status" value="1"/>
</dbReference>
<evidence type="ECO:0000256" key="1">
    <source>
        <dbReference type="SAM" id="MobiDB-lite"/>
    </source>
</evidence>
<dbReference type="EMBL" id="JACKVH010000023">
    <property type="protein sequence ID" value="MCV7381693.1"/>
    <property type="molecule type" value="Genomic_DNA"/>
</dbReference>